<organism evidence="1 2">
    <name type="scientific">Taxus chinensis</name>
    <name type="common">Chinese yew</name>
    <name type="synonym">Taxus wallichiana var. chinensis</name>
    <dbReference type="NCBI Taxonomy" id="29808"/>
    <lineage>
        <taxon>Eukaryota</taxon>
        <taxon>Viridiplantae</taxon>
        <taxon>Streptophyta</taxon>
        <taxon>Embryophyta</taxon>
        <taxon>Tracheophyta</taxon>
        <taxon>Spermatophyta</taxon>
        <taxon>Pinopsida</taxon>
        <taxon>Pinidae</taxon>
        <taxon>Conifers II</taxon>
        <taxon>Cupressales</taxon>
        <taxon>Taxaceae</taxon>
        <taxon>Taxus</taxon>
    </lineage>
</organism>
<dbReference type="EMBL" id="JAHRHJ020000002">
    <property type="protein sequence ID" value="KAH9325707.1"/>
    <property type="molecule type" value="Genomic_DNA"/>
</dbReference>
<protein>
    <submittedName>
        <fullName evidence="1">Uncharacterized protein</fullName>
    </submittedName>
</protein>
<keyword evidence="2" id="KW-1185">Reference proteome</keyword>
<gene>
    <name evidence="1" type="ORF">KI387_005885</name>
</gene>
<feature type="non-terminal residue" evidence="1">
    <location>
        <position position="1"/>
    </location>
</feature>
<accession>A0AA38GLY9</accession>
<dbReference type="Proteomes" id="UP000824469">
    <property type="component" value="Unassembled WGS sequence"/>
</dbReference>
<feature type="non-terminal residue" evidence="1">
    <location>
        <position position="158"/>
    </location>
</feature>
<sequence length="158" mass="17738">FHKTYHLILKFFGLDGWTICLGTLDSARRLSERNCNVPKFGTNRKISQIKMSTKQENYEDIAICDGKFLKHGKLCTFPKACVDTGWGGFLQIDLKSPETGHKNPSKMLAEFPRQKQHCEYVVLEAYKNLILSFLDEKVGGSHSSLGLLGPSIGAVKFL</sequence>
<reference evidence="1 2" key="1">
    <citation type="journal article" date="2021" name="Nat. Plants">
        <title>The Taxus genome provides insights into paclitaxel biosynthesis.</title>
        <authorList>
            <person name="Xiong X."/>
            <person name="Gou J."/>
            <person name="Liao Q."/>
            <person name="Li Y."/>
            <person name="Zhou Q."/>
            <person name="Bi G."/>
            <person name="Li C."/>
            <person name="Du R."/>
            <person name="Wang X."/>
            <person name="Sun T."/>
            <person name="Guo L."/>
            <person name="Liang H."/>
            <person name="Lu P."/>
            <person name="Wu Y."/>
            <person name="Zhang Z."/>
            <person name="Ro D.K."/>
            <person name="Shang Y."/>
            <person name="Huang S."/>
            <person name="Yan J."/>
        </authorList>
    </citation>
    <scope>NUCLEOTIDE SEQUENCE [LARGE SCALE GENOMIC DNA]</scope>
    <source>
        <strain evidence="1">Ta-2019</strain>
    </source>
</reference>
<comment type="caution">
    <text evidence="1">The sequence shown here is derived from an EMBL/GenBank/DDBJ whole genome shotgun (WGS) entry which is preliminary data.</text>
</comment>
<name>A0AA38GLY9_TAXCH</name>
<proteinExistence type="predicted"/>
<evidence type="ECO:0000313" key="2">
    <source>
        <dbReference type="Proteomes" id="UP000824469"/>
    </source>
</evidence>
<evidence type="ECO:0000313" key="1">
    <source>
        <dbReference type="EMBL" id="KAH9325707.1"/>
    </source>
</evidence>
<dbReference type="AlphaFoldDB" id="A0AA38GLY9"/>